<evidence type="ECO:0000256" key="2">
    <source>
        <dbReference type="SAM" id="SignalP"/>
    </source>
</evidence>
<dbReference type="RefSeq" id="WP_283444220.1">
    <property type="nucleotide sequence ID" value="NZ_FXUL01000019.1"/>
</dbReference>
<evidence type="ECO:0000313" key="3">
    <source>
        <dbReference type="EMBL" id="SMP73213.1"/>
    </source>
</evidence>
<protein>
    <submittedName>
        <fullName evidence="3">Uncharacterized conserved protein, DUF1800 family</fullName>
    </submittedName>
</protein>
<evidence type="ECO:0000313" key="4">
    <source>
        <dbReference type="Proteomes" id="UP001158049"/>
    </source>
</evidence>
<feature type="chain" id="PRO_5045777980" evidence="2">
    <location>
        <begin position="23"/>
        <end position="510"/>
    </location>
</feature>
<gene>
    <name evidence="3" type="ORF">SAMN06295970_11929</name>
</gene>
<comment type="caution">
    <text evidence="3">The sequence shown here is derived from an EMBL/GenBank/DDBJ whole genome shotgun (WGS) entry which is preliminary data.</text>
</comment>
<evidence type="ECO:0000256" key="1">
    <source>
        <dbReference type="SAM" id="MobiDB-lite"/>
    </source>
</evidence>
<keyword evidence="2" id="KW-0732">Signal</keyword>
<name>A0ABY1QN43_9BURK</name>
<feature type="compositionally biased region" description="Basic and acidic residues" evidence="1">
    <location>
        <begin position="452"/>
        <end position="462"/>
    </location>
</feature>
<dbReference type="EMBL" id="FXUL01000019">
    <property type="protein sequence ID" value="SMP73213.1"/>
    <property type="molecule type" value="Genomic_DNA"/>
</dbReference>
<sequence>MPPFLPSRIAILLAAACVAGCAAPGQAPAHAPLTPTAVREVNRVSWGINTTSLRQAESVGYAAWLRDQLHPRPAALPAAVSARIEAMTITQKPMAQLAADLAARRREADALPTEEERDAGRRDYRQELARLGNEARSRTLLMALYSPNQLQEQMTWFWANHFSVHMDKGMLRALVGDYDEQAIRPHALGHFRDLLRATAHHPAMLLYLDNAQNAAGRINENYARELMELHTLGVNGGYGQRDVQELARILTGLGVNLTGEPPRGGGRQGEVVRAGLMEFRPGRHDPGDKTFLGHRIQGRGMAEIDEALDLLARHPATARFVSSKIAAYMLADQPDPAVVERMARTFTATDGDIAAVLQTLFASPQYAASLGRKFRDPMHYVVASVRLAYDDTVILNTQPMINWLRRMGELPYGRQTPDGYALDEAAWSSPGQMATRFEIAKAIGSGSAGLFRSDDPQPRERPAFPQLSNPAFFQGLQPALRPATLQALGQAGSPQEWNTLLLASPEMMMR</sequence>
<organism evidence="3 4">
    <name type="scientific">Noviherbaspirillum suwonense</name>
    <dbReference type="NCBI Taxonomy" id="1224511"/>
    <lineage>
        <taxon>Bacteria</taxon>
        <taxon>Pseudomonadati</taxon>
        <taxon>Pseudomonadota</taxon>
        <taxon>Betaproteobacteria</taxon>
        <taxon>Burkholderiales</taxon>
        <taxon>Oxalobacteraceae</taxon>
        <taxon>Noviherbaspirillum</taxon>
    </lineage>
</organism>
<reference evidence="3 4" key="1">
    <citation type="submission" date="2017-05" db="EMBL/GenBank/DDBJ databases">
        <authorList>
            <person name="Varghese N."/>
            <person name="Submissions S."/>
        </authorList>
    </citation>
    <scope>NUCLEOTIDE SEQUENCE [LARGE SCALE GENOMIC DNA]</scope>
    <source>
        <strain evidence="3 4">DSM 26001</strain>
    </source>
</reference>
<dbReference type="Proteomes" id="UP001158049">
    <property type="component" value="Unassembled WGS sequence"/>
</dbReference>
<accession>A0ABY1QN43</accession>
<dbReference type="InterPro" id="IPR014917">
    <property type="entry name" value="DUF1800"/>
</dbReference>
<proteinExistence type="predicted"/>
<keyword evidence="4" id="KW-1185">Reference proteome</keyword>
<feature type="signal peptide" evidence="2">
    <location>
        <begin position="1"/>
        <end position="22"/>
    </location>
</feature>
<dbReference type="Pfam" id="PF08811">
    <property type="entry name" value="DUF1800"/>
    <property type="match status" value="1"/>
</dbReference>
<feature type="region of interest" description="Disordered" evidence="1">
    <location>
        <begin position="448"/>
        <end position="468"/>
    </location>
</feature>